<sequence>MAIDYTKPERTKISYKKIRVPNRSMAPRFEAIKPCPKCGAWRVHWMREPNPDVPNLVNFYGEFVCRADDPDAERIIKENRLEREIVGWGMVRTVRTVYDESVRPDRDDERGFEVIRQCVDCKHEWGEI</sequence>
<dbReference type="KEGG" id="vg:70080736"/>
<dbReference type="Proteomes" id="UP000515957">
    <property type="component" value="Segment"/>
</dbReference>
<proteinExistence type="predicted"/>
<name>A0A7G8LIQ8_9CAUD</name>
<keyword evidence="2" id="KW-1185">Reference proteome</keyword>
<gene>
    <name evidence="1" type="primary">89</name>
    <name evidence="1" type="ORF">SEA_RABBITRUN_89</name>
</gene>
<dbReference type="RefSeq" id="YP_010246202.1">
    <property type="nucleotide sequence ID" value="NC_060133.1"/>
</dbReference>
<evidence type="ECO:0000313" key="1">
    <source>
        <dbReference type="EMBL" id="QNJ57130.1"/>
    </source>
</evidence>
<organism evidence="1 2">
    <name type="scientific">Gordonia phage Rabbitrun</name>
    <dbReference type="NCBI Taxonomy" id="2762280"/>
    <lineage>
        <taxon>Viruses</taxon>
        <taxon>Duplodnaviria</taxon>
        <taxon>Heunggongvirae</taxon>
        <taxon>Uroviricota</taxon>
        <taxon>Caudoviricetes</taxon>
        <taxon>Deeyouvirinae</taxon>
        <taxon>Nevillevirus</taxon>
        <taxon>Nevillevirus rabbitrun</taxon>
    </lineage>
</organism>
<dbReference type="GeneID" id="70080736"/>
<reference evidence="1 2" key="1">
    <citation type="submission" date="2020-06" db="EMBL/GenBank/DDBJ databases">
        <authorList>
            <person name="Herren C.D."/>
            <person name="Smith Caldas M."/>
            <person name="Brooke G.M."/>
            <person name="Cabrera L.J."/>
            <person name="Caudill C.B."/>
            <person name="Ewell K.O."/>
            <person name="Haas C.L."/>
            <person name="Shapland G.L."/>
            <person name="Sitek C.J."/>
            <person name="Thompson J.S."/>
            <person name="Pollenz R.S."/>
            <person name="Garlena R.A."/>
            <person name="Russell D.A."/>
            <person name="Pope W.H."/>
            <person name="Jacobs-Sera D."/>
            <person name="Hatfull G.F."/>
        </authorList>
    </citation>
    <scope>NUCLEOTIDE SEQUENCE [LARGE SCALE GENOMIC DNA]</scope>
</reference>
<protein>
    <submittedName>
        <fullName evidence="1">Uncharacterized protein</fullName>
    </submittedName>
</protein>
<evidence type="ECO:0000313" key="2">
    <source>
        <dbReference type="Proteomes" id="UP000515957"/>
    </source>
</evidence>
<accession>A0A7G8LIQ8</accession>
<dbReference type="EMBL" id="MT658805">
    <property type="protein sequence ID" value="QNJ57130.1"/>
    <property type="molecule type" value="Genomic_DNA"/>
</dbReference>